<dbReference type="PANTHER" id="PTHR13457:SF1">
    <property type="entry name" value="HEAT REPEAT-CONTAINING PROTEIN 1"/>
    <property type="match status" value="1"/>
</dbReference>
<keyword evidence="1" id="KW-0539">Nucleus</keyword>
<protein>
    <recommendedName>
        <fullName evidence="1">HEAT repeat-containing protein 1</fullName>
    </recommendedName>
</protein>
<keyword evidence="1" id="KW-0687">Ribonucleoprotein</keyword>
<comment type="similarity">
    <text evidence="1">Belongs to the HEATR1/UTP10 family.</text>
</comment>
<comment type="subcellular location">
    <subcellularLocation>
        <location evidence="1">Nucleus</location>
        <location evidence="1">Nucleolus</location>
    </subcellularLocation>
</comment>
<proteinExistence type="inferred from homology"/>
<name>A0A3P6QSR8_CYLGO</name>
<accession>A0A3P6QSR8</accession>
<evidence type="ECO:0000313" key="3">
    <source>
        <dbReference type="EMBL" id="VDK53856.1"/>
    </source>
</evidence>
<keyword evidence="1" id="KW-0690">Ribosome biogenesis</keyword>
<dbReference type="GO" id="GO:0032040">
    <property type="term" value="C:small-subunit processome"/>
    <property type="evidence" value="ECO:0007669"/>
    <property type="project" value="TreeGrafter"/>
</dbReference>
<keyword evidence="4" id="KW-1185">Reference proteome</keyword>
<dbReference type="InterPro" id="IPR040191">
    <property type="entry name" value="UTP10"/>
</dbReference>
<dbReference type="PANTHER" id="PTHR13457">
    <property type="entry name" value="BAP28"/>
    <property type="match status" value="1"/>
</dbReference>
<gene>
    <name evidence="3" type="ORF">CGOC_LOCUS2806</name>
</gene>
<sequence>MAASSEFARRQAFSGDPMKKARDWIKKEDWENVSWAFDEMSSRKSYFANKTSEDVEDFVLEVVKLVFKSPKNLALNAARTAFAEVNFRSDFVTNLLKRHESPEPSPKKPKSAKSSDIFFEAFHTESDEDYQRRLGFVVEMLTNSKSVAVDSAVFSLLFDLIKESLASFFNFGEVVSSLSTQFYSFVKFNEKDESLTMRIVNLLLKLIKSPGGKYKITSADLKMDYVIEMMRNTHSHHILRECLRLLTAAVRISPTSVTSHMMSVFTFMGNGLLRKDNELTLRIIEDTLEALFLAVCEEDGKVASSNNLADANETSAY</sequence>
<dbReference type="Proteomes" id="UP000271889">
    <property type="component" value="Unassembled WGS sequence"/>
</dbReference>
<keyword evidence="1" id="KW-0698">rRNA processing</keyword>
<evidence type="ECO:0000256" key="1">
    <source>
        <dbReference type="RuleBase" id="RU367065"/>
    </source>
</evidence>
<dbReference type="EMBL" id="UYRV01006632">
    <property type="protein sequence ID" value="VDK53856.1"/>
    <property type="molecule type" value="Genomic_DNA"/>
</dbReference>
<dbReference type="OrthoDB" id="31183at2759"/>
<feature type="region of interest" description="Disordered" evidence="2">
    <location>
        <begin position="1"/>
        <end position="20"/>
    </location>
</feature>
<dbReference type="GO" id="GO:0045943">
    <property type="term" value="P:positive regulation of transcription by RNA polymerase I"/>
    <property type="evidence" value="ECO:0007669"/>
    <property type="project" value="TreeGrafter"/>
</dbReference>
<organism evidence="3 4">
    <name type="scientific">Cylicostephanus goldi</name>
    <name type="common">Nematode worm</name>
    <dbReference type="NCBI Taxonomy" id="71465"/>
    <lineage>
        <taxon>Eukaryota</taxon>
        <taxon>Metazoa</taxon>
        <taxon>Ecdysozoa</taxon>
        <taxon>Nematoda</taxon>
        <taxon>Chromadorea</taxon>
        <taxon>Rhabditida</taxon>
        <taxon>Rhabditina</taxon>
        <taxon>Rhabditomorpha</taxon>
        <taxon>Strongyloidea</taxon>
        <taxon>Strongylidae</taxon>
        <taxon>Cylicostephanus</taxon>
    </lineage>
</organism>
<dbReference type="Gene3D" id="1.25.10.10">
    <property type="entry name" value="Leucine-rich Repeat Variant"/>
    <property type="match status" value="1"/>
</dbReference>
<dbReference type="AlphaFoldDB" id="A0A3P6QSR8"/>
<evidence type="ECO:0000313" key="4">
    <source>
        <dbReference type="Proteomes" id="UP000271889"/>
    </source>
</evidence>
<dbReference type="GO" id="GO:0034455">
    <property type="term" value="C:t-UTP complex"/>
    <property type="evidence" value="ECO:0007669"/>
    <property type="project" value="TreeGrafter"/>
</dbReference>
<dbReference type="GO" id="GO:0030515">
    <property type="term" value="F:snoRNA binding"/>
    <property type="evidence" value="ECO:0007669"/>
    <property type="project" value="TreeGrafter"/>
</dbReference>
<reference evidence="3 4" key="1">
    <citation type="submission" date="2018-11" db="EMBL/GenBank/DDBJ databases">
        <authorList>
            <consortium name="Pathogen Informatics"/>
        </authorList>
    </citation>
    <scope>NUCLEOTIDE SEQUENCE [LARGE SCALE GENOMIC DNA]</scope>
</reference>
<dbReference type="InterPro" id="IPR011989">
    <property type="entry name" value="ARM-like"/>
</dbReference>
<dbReference type="InterPro" id="IPR016024">
    <property type="entry name" value="ARM-type_fold"/>
</dbReference>
<dbReference type="GO" id="GO:0030686">
    <property type="term" value="C:90S preribosome"/>
    <property type="evidence" value="ECO:0007669"/>
    <property type="project" value="TreeGrafter"/>
</dbReference>
<dbReference type="GO" id="GO:0000462">
    <property type="term" value="P:maturation of SSU-rRNA from tricistronic rRNA transcript (SSU-rRNA, 5.8S rRNA, LSU-rRNA)"/>
    <property type="evidence" value="ECO:0007669"/>
    <property type="project" value="TreeGrafter"/>
</dbReference>
<evidence type="ECO:0000256" key="2">
    <source>
        <dbReference type="SAM" id="MobiDB-lite"/>
    </source>
</evidence>
<dbReference type="SUPFAM" id="SSF48371">
    <property type="entry name" value="ARM repeat"/>
    <property type="match status" value="1"/>
</dbReference>
<comment type="function">
    <text evidence="1">Involved in nucleolar processing of pre-18S ribosomal RNA.</text>
</comment>